<comment type="caution">
    <text evidence="6">The sequence shown here is derived from an EMBL/GenBank/DDBJ whole genome shotgun (WGS) entry which is preliminary data.</text>
</comment>
<keyword evidence="2" id="KW-0805">Transcription regulation</keyword>
<dbReference type="SUPFAM" id="SSF53850">
    <property type="entry name" value="Periplasmic binding protein-like II"/>
    <property type="match status" value="1"/>
</dbReference>
<keyword evidence="4" id="KW-0804">Transcription</keyword>
<dbReference type="InterPro" id="IPR036390">
    <property type="entry name" value="WH_DNA-bd_sf"/>
</dbReference>
<dbReference type="EMBL" id="PYMJ01000033">
    <property type="protein sequence ID" value="PSU45265.1"/>
    <property type="molecule type" value="Genomic_DNA"/>
</dbReference>
<accession>A0A2T3J8Z3</accession>
<organism evidence="6 7">
    <name type="scientific">Photobacterium frigidiphilum</name>
    <dbReference type="NCBI Taxonomy" id="264736"/>
    <lineage>
        <taxon>Bacteria</taxon>
        <taxon>Pseudomonadati</taxon>
        <taxon>Pseudomonadota</taxon>
        <taxon>Gammaproteobacteria</taxon>
        <taxon>Vibrionales</taxon>
        <taxon>Vibrionaceae</taxon>
        <taxon>Photobacterium</taxon>
    </lineage>
</organism>
<keyword evidence="3" id="KW-0238">DNA-binding</keyword>
<dbReference type="PANTHER" id="PTHR30537:SF21">
    <property type="entry name" value="HTH-TYPE TRANSCRIPTIONAL REGULATOR SINR-RELATED"/>
    <property type="match status" value="1"/>
</dbReference>
<sequence>MNHKEERLSIVAGIADYRTFLEIVHSGSISAAGRRLNASPANVSAVLARLEKQYDARLLSRTTRNQQLTYEGEHFYQFCLLAAEQEDELLNHLSKQQQLQGSIAISCTCDFGRNVLVPLLDEFMTLYPQLSIHLHLTDKLSDLVKESIDVAIRFGALKDSNLVARRLADNHRVLVASPEYLAQHGHPQSVEELADHACLLISREGETQAEWQFNKANQLYSVAVNAAFSSNNGEVVKHWALASKGIAMKSIWDVKAALADGTLVSVLDEFQQDDGAVYAVFPNRKFSPQRITALIDFLKQALQQ</sequence>
<dbReference type="CDD" id="cd08422">
    <property type="entry name" value="PBP2_CrgA_like"/>
    <property type="match status" value="1"/>
</dbReference>
<dbReference type="Gene3D" id="3.40.190.290">
    <property type="match status" value="1"/>
</dbReference>
<evidence type="ECO:0000256" key="3">
    <source>
        <dbReference type="ARBA" id="ARBA00023125"/>
    </source>
</evidence>
<evidence type="ECO:0000256" key="1">
    <source>
        <dbReference type="ARBA" id="ARBA00009437"/>
    </source>
</evidence>
<dbReference type="Pfam" id="PF03466">
    <property type="entry name" value="LysR_substrate"/>
    <property type="match status" value="1"/>
</dbReference>
<dbReference type="SUPFAM" id="SSF46785">
    <property type="entry name" value="Winged helix' DNA-binding domain"/>
    <property type="match status" value="1"/>
</dbReference>
<dbReference type="AlphaFoldDB" id="A0A2T3J8Z3"/>
<dbReference type="Gene3D" id="1.10.10.10">
    <property type="entry name" value="Winged helix-like DNA-binding domain superfamily/Winged helix DNA-binding domain"/>
    <property type="match status" value="1"/>
</dbReference>
<protein>
    <submittedName>
        <fullName evidence="6">LysR family transcriptional regulator</fullName>
    </submittedName>
</protein>
<dbReference type="GO" id="GO:0006351">
    <property type="term" value="P:DNA-templated transcription"/>
    <property type="evidence" value="ECO:0007669"/>
    <property type="project" value="TreeGrafter"/>
</dbReference>
<dbReference type="InterPro" id="IPR058163">
    <property type="entry name" value="LysR-type_TF_proteobact-type"/>
</dbReference>
<dbReference type="OrthoDB" id="9786526at2"/>
<comment type="similarity">
    <text evidence="1">Belongs to the LysR transcriptional regulatory family.</text>
</comment>
<keyword evidence="7" id="KW-1185">Reference proteome</keyword>
<reference evidence="6 7" key="1">
    <citation type="submission" date="2018-01" db="EMBL/GenBank/DDBJ databases">
        <title>Whole genome sequencing of Histamine producing bacteria.</title>
        <authorList>
            <person name="Butler K."/>
        </authorList>
    </citation>
    <scope>NUCLEOTIDE SEQUENCE [LARGE SCALE GENOMIC DNA]</scope>
    <source>
        <strain evidence="6 7">JCM 12947</strain>
    </source>
</reference>
<dbReference type="GO" id="GO:0043565">
    <property type="term" value="F:sequence-specific DNA binding"/>
    <property type="evidence" value="ECO:0007669"/>
    <property type="project" value="TreeGrafter"/>
</dbReference>
<evidence type="ECO:0000259" key="5">
    <source>
        <dbReference type="PROSITE" id="PS50931"/>
    </source>
</evidence>
<evidence type="ECO:0000256" key="2">
    <source>
        <dbReference type="ARBA" id="ARBA00023015"/>
    </source>
</evidence>
<dbReference type="Pfam" id="PF00126">
    <property type="entry name" value="HTH_1"/>
    <property type="match status" value="1"/>
</dbReference>
<dbReference type="InterPro" id="IPR005119">
    <property type="entry name" value="LysR_subst-bd"/>
</dbReference>
<evidence type="ECO:0000256" key="4">
    <source>
        <dbReference type="ARBA" id="ARBA00023163"/>
    </source>
</evidence>
<gene>
    <name evidence="6" type="ORF">C9J12_23460</name>
</gene>
<dbReference type="GO" id="GO:0003700">
    <property type="term" value="F:DNA-binding transcription factor activity"/>
    <property type="evidence" value="ECO:0007669"/>
    <property type="project" value="InterPro"/>
</dbReference>
<dbReference type="PROSITE" id="PS50931">
    <property type="entry name" value="HTH_LYSR"/>
    <property type="match status" value="1"/>
</dbReference>
<dbReference type="InterPro" id="IPR036388">
    <property type="entry name" value="WH-like_DNA-bd_sf"/>
</dbReference>
<dbReference type="PANTHER" id="PTHR30537">
    <property type="entry name" value="HTH-TYPE TRANSCRIPTIONAL REGULATOR"/>
    <property type="match status" value="1"/>
</dbReference>
<evidence type="ECO:0000313" key="7">
    <source>
        <dbReference type="Proteomes" id="UP000240987"/>
    </source>
</evidence>
<name>A0A2T3J8Z3_9GAMM</name>
<dbReference type="Proteomes" id="UP000240987">
    <property type="component" value="Unassembled WGS sequence"/>
</dbReference>
<evidence type="ECO:0000313" key="6">
    <source>
        <dbReference type="EMBL" id="PSU45265.1"/>
    </source>
</evidence>
<dbReference type="InterPro" id="IPR000847">
    <property type="entry name" value="LysR_HTH_N"/>
</dbReference>
<proteinExistence type="inferred from homology"/>
<dbReference type="RefSeq" id="WP_107244916.1">
    <property type="nucleotide sequence ID" value="NZ_PYMJ01000033.1"/>
</dbReference>
<feature type="domain" description="HTH lysR-type" evidence="5">
    <location>
        <begin position="18"/>
        <end position="69"/>
    </location>
</feature>
<dbReference type="FunFam" id="3.40.190.290:FF:000001">
    <property type="entry name" value="Transcriptional regulator, LysR family"/>
    <property type="match status" value="1"/>
</dbReference>